<name>X6MK67_RETFI</name>
<proteinExistence type="predicted"/>
<comment type="caution">
    <text evidence="1">The sequence shown here is derived from an EMBL/GenBank/DDBJ whole genome shotgun (WGS) entry which is preliminary data.</text>
</comment>
<organism evidence="1 2">
    <name type="scientific">Reticulomyxa filosa</name>
    <dbReference type="NCBI Taxonomy" id="46433"/>
    <lineage>
        <taxon>Eukaryota</taxon>
        <taxon>Sar</taxon>
        <taxon>Rhizaria</taxon>
        <taxon>Retaria</taxon>
        <taxon>Foraminifera</taxon>
        <taxon>Monothalamids</taxon>
        <taxon>Reticulomyxidae</taxon>
        <taxon>Reticulomyxa</taxon>
    </lineage>
</organism>
<feature type="non-terminal residue" evidence="1">
    <location>
        <position position="223"/>
    </location>
</feature>
<gene>
    <name evidence="1" type="ORF">RFI_23922</name>
</gene>
<dbReference type="AlphaFoldDB" id="X6MK67"/>
<accession>X6MK67</accession>
<dbReference type="OrthoDB" id="10018316at2759"/>
<dbReference type="EMBL" id="ASPP01020594">
    <property type="protein sequence ID" value="ETO13450.1"/>
    <property type="molecule type" value="Genomic_DNA"/>
</dbReference>
<evidence type="ECO:0000313" key="1">
    <source>
        <dbReference type="EMBL" id="ETO13450.1"/>
    </source>
</evidence>
<evidence type="ECO:0000313" key="2">
    <source>
        <dbReference type="Proteomes" id="UP000023152"/>
    </source>
</evidence>
<sequence length="223" mass="25909">MPTRCCSPQNAEEMRMFQKEEKKLSEHLTHLIKRLLELMLQLCRYPSTSLELIRSHQMEDLFEMMISPWDEDSEINDNLFQELTQATVSCIVLNRLATCQMSCLTDVYKHIHKKQYIQSILKTLGAKKQLTEASLCSMVTVLNVLHQLLKHSSNVTHLLVRDFRHGRGFDILEELLMAASSVEDDQHDVKINNNWEGMKEFGVFRGNCLIDVKSELLQMINEL</sequence>
<reference evidence="1 2" key="1">
    <citation type="journal article" date="2013" name="Curr. Biol.">
        <title>The Genome of the Foraminiferan Reticulomyxa filosa.</title>
        <authorList>
            <person name="Glockner G."/>
            <person name="Hulsmann N."/>
            <person name="Schleicher M."/>
            <person name="Noegel A.A."/>
            <person name="Eichinger L."/>
            <person name="Gallinger C."/>
            <person name="Pawlowski J."/>
            <person name="Sierra R."/>
            <person name="Euteneuer U."/>
            <person name="Pillet L."/>
            <person name="Moustafa A."/>
            <person name="Platzer M."/>
            <person name="Groth M."/>
            <person name="Szafranski K."/>
            <person name="Schliwa M."/>
        </authorList>
    </citation>
    <scope>NUCLEOTIDE SEQUENCE [LARGE SCALE GENOMIC DNA]</scope>
</reference>
<dbReference type="Proteomes" id="UP000023152">
    <property type="component" value="Unassembled WGS sequence"/>
</dbReference>
<protein>
    <submittedName>
        <fullName evidence="1">Uncharacterized protein</fullName>
    </submittedName>
</protein>
<keyword evidence="2" id="KW-1185">Reference proteome</keyword>